<evidence type="ECO:0000313" key="1">
    <source>
        <dbReference type="EMBL" id="EGO6681410.1"/>
    </source>
</evidence>
<gene>
    <name evidence="1" type="ORF">GTP92_24400</name>
</gene>
<protein>
    <submittedName>
        <fullName evidence="1">Type III effector protein</fullName>
    </submittedName>
</protein>
<dbReference type="Proteomes" id="UP000600030">
    <property type="component" value="Unassembled WGS sequence"/>
</dbReference>
<proteinExistence type="predicted"/>
<evidence type="ECO:0000313" key="2">
    <source>
        <dbReference type="Proteomes" id="UP000600030"/>
    </source>
</evidence>
<sequence>MENLIGTPPNYAVSYKNIDKKQREYLCHLNHFSKLPDDFLITGPRKDLFDYQRILDCAFSNLQHLLPKGQLQKIQQRLDSLMYKNKFHRFHVFLLKLCSNTCIPAPSADNTVFDNKMPFILSEEQIDEISFLNAYHIEKKGNKDIITLDFVSKDHAQQLNFSTTIASKNDCLHIYTINNYNAQIIFEEDLNLYPSELSQSSHWCYQLIKNMISLYCRWTNNYGINKTCAFDFKNNSFSNSRLEFISFIACSFSHADMNYSIFQNVNLDMCEIRNCNFDKSEMNFISCVGTNFSDSTFDKVRTKAQLIKTPREWSDNILKYWFSSSNKRNILFTLNTISDRVIKLKGVKDILSSLVDQKANIYSVRQELLDYLNDDLYKNDREITFYKESLLLFCSE</sequence>
<reference evidence="1" key="1">
    <citation type="submission" date="2020-01" db="EMBL/GenBank/DDBJ databases">
        <authorList>
            <consortium name="GenomeTrakr network: Whole genome sequencing for foodborne pathogen traceback"/>
        </authorList>
    </citation>
    <scope>NUCLEOTIDE SEQUENCE</scope>
    <source>
        <strain evidence="1">PSU-2311</strain>
    </source>
</reference>
<organism evidence="1 2">
    <name type="scientific">Escherichia coli</name>
    <dbReference type="NCBI Taxonomy" id="562"/>
    <lineage>
        <taxon>Bacteria</taxon>
        <taxon>Pseudomonadati</taxon>
        <taxon>Pseudomonadota</taxon>
        <taxon>Gammaproteobacteria</taxon>
        <taxon>Enterobacterales</taxon>
        <taxon>Enterobacteriaceae</taxon>
        <taxon>Escherichia</taxon>
    </lineage>
</organism>
<accession>A0AAN3Q398</accession>
<name>A0AAN3Q398_ECOLX</name>
<dbReference type="SUPFAM" id="SSF141571">
    <property type="entry name" value="Pentapeptide repeat-like"/>
    <property type="match status" value="1"/>
</dbReference>
<comment type="caution">
    <text evidence="1">The sequence shown here is derived from an EMBL/GenBank/DDBJ whole genome shotgun (WGS) entry which is preliminary data.</text>
</comment>
<dbReference type="RefSeq" id="WP_077900846.1">
    <property type="nucleotide sequence ID" value="NZ_CAIZFD010000013.1"/>
</dbReference>
<dbReference type="Pfam" id="PF00805">
    <property type="entry name" value="Pentapeptide"/>
    <property type="match status" value="1"/>
</dbReference>
<dbReference type="InterPro" id="IPR001646">
    <property type="entry name" value="5peptide_repeat"/>
</dbReference>
<dbReference type="EMBL" id="AAXDPX010000047">
    <property type="protein sequence ID" value="EGO6681410.1"/>
    <property type="molecule type" value="Genomic_DNA"/>
</dbReference>
<dbReference type="Gene3D" id="2.160.20.80">
    <property type="entry name" value="E3 ubiquitin-protein ligase SopA"/>
    <property type="match status" value="1"/>
</dbReference>
<dbReference type="AlphaFoldDB" id="A0AAN3Q398"/>